<evidence type="ECO:0000256" key="2">
    <source>
        <dbReference type="ARBA" id="ARBA00002631"/>
    </source>
</evidence>
<dbReference type="InterPro" id="IPR002043">
    <property type="entry name" value="UDG_fam1"/>
</dbReference>
<dbReference type="NCBIfam" id="TIGR00628">
    <property type="entry name" value="ung"/>
    <property type="match status" value="1"/>
</dbReference>
<evidence type="ECO:0000256" key="11">
    <source>
        <dbReference type="RuleBase" id="RU003780"/>
    </source>
</evidence>
<gene>
    <name evidence="9 13" type="primary">ung</name>
    <name evidence="13" type="ORF">DGMP_15460</name>
</gene>
<evidence type="ECO:0000256" key="7">
    <source>
        <dbReference type="ARBA" id="ARBA00022801"/>
    </source>
</evidence>
<evidence type="ECO:0000313" key="14">
    <source>
        <dbReference type="Proteomes" id="UP000826725"/>
    </source>
</evidence>
<comment type="catalytic activity">
    <reaction evidence="1 9 11">
        <text>Hydrolyzes single-stranded DNA or mismatched double-stranded DNA and polynucleotides, releasing free uracil.</text>
        <dbReference type="EC" id="3.2.2.27"/>
    </reaction>
</comment>
<dbReference type="NCBIfam" id="NF003589">
    <property type="entry name" value="PRK05254.1-2"/>
    <property type="match status" value="1"/>
</dbReference>
<comment type="function">
    <text evidence="2 9 11">Excises uracil residues from the DNA which can arise as a result of misincorporation of dUMP residues by DNA polymerase or due to deamination of cytosine.</text>
</comment>
<comment type="subcellular location">
    <subcellularLocation>
        <location evidence="9">Cytoplasm</location>
    </subcellularLocation>
</comment>
<keyword evidence="7 9" id="KW-0378">Hydrolase</keyword>
<dbReference type="NCBIfam" id="NF003588">
    <property type="entry name" value="PRK05254.1-1"/>
    <property type="match status" value="1"/>
</dbReference>
<protein>
    <recommendedName>
        <fullName evidence="5 9">Uracil-DNA glycosylase</fullName>
        <shortName evidence="9">UDG</shortName>
        <ecNumber evidence="4 9">3.2.2.27</ecNumber>
    </recommendedName>
</protein>
<evidence type="ECO:0000256" key="1">
    <source>
        <dbReference type="ARBA" id="ARBA00001400"/>
    </source>
</evidence>
<evidence type="ECO:0000256" key="4">
    <source>
        <dbReference type="ARBA" id="ARBA00012030"/>
    </source>
</evidence>
<evidence type="ECO:0000256" key="5">
    <source>
        <dbReference type="ARBA" id="ARBA00018429"/>
    </source>
</evidence>
<dbReference type="SMART" id="SM00986">
    <property type="entry name" value="UDG"/>
    <property type="match status" value="1"/>
</dbReference>
<dbReference type="InterPro" id="IPR005122">
    <property type="entry name" value="Uracil-DNA_glycosylase-like"/>
</dbReference>
<dbReference type="PROSITE" id="PS00130">
    <property type="entry name" value="U_DNA_GLYCOSYLASE"/>
    <property type="match status" value="1"/>
</dbReference>
<dbReference type="GO" id="GO:0004844">
    <property type="term" value="F:uracil DNA N-glycosylase activity"/>
    <property type="evidence" value="ECO:0007669"/>
    <property type="project" value="UniProtKB-UniRule"/>
</dbReference>
<name>A0A8D5FGE7_9BACT</name>
<dbReference type="Pfam" id="PF03167">
    <property type="entry name" value="UDG"/>
    <property type="match status" value="1"/>
</dbReference>
<evidence type="ECO:0000256" key="8">
    <source>
        <dbReference type="ARBA" id="ARBA00023204"/>
    </source>
</evidence>
<proteinExistence type="inferred from homology"/>
<reference evidence="13" key="1">
    <citation type="submission" date="2020-09" db="EMBL/GenBank/DDBJ databases">
        <title>Desulfogranum mesoprofundum gen. nov., sp. nov., a novel mesophilic, sulfate-reducing chemolithoautotroph isolated from a deep-sea hydrothermal vent chimney in the Suiyo Seamount.</title>
        <authorList>
            <person name="Hashimoto Y."/>
            <person name="Nakagawa S."/>
        </authorList>
    </citation>
    <scope>NUCLEOTIDE SEQUENCE</scope>
    <source>
        <strain evidence="13">KT2</strain>
    </source>
</reference>
<keyword evidence="6 9" id="KW-0227">DNA damage</keyword>
<evidence type="ECO:0000259" key="12">
    <source>
        <dbReference type="SMART" id="SM00986"/>
    </source>
</evidence>
<evidence type="ECO:0000256" key="3">
    <source>
        <dbReference type="ARBA" id="ARBA00008184"/>
    </source>
</evidence>
<keyword evidence="8 9" id="KW-0234">DNA repair</keyword>
<dbReference type="CDD" id="cd10027">
    <property type="entry name" value="UDG-F1-like"/>
    <property type="match status" value="1"/>
</dbReference>
<dbReference type="GO" id="GO:0005737">
    <property type="term" value="C:cytoplasm"/>
    <property type="evidence" value="ECO:0007669"/>
    <property type="project" value="UniProtKB-SubCell"/>
</dbReference>
<evidence type="ECO:0000256" key="9">
    <source>
        <dbReference type="HAMAP-Rule" id="MF_00148"/>
    </source>
</evidence>
<dbReference type="PANTHER" id="PTHR11264:SF0">
    <property type="entry name" value="URACIL-DNA GLYCOSYLASE"/>
    <property type="match status" value="1"/>
</dbReference>
<evidence type="ECO:0000313" key="13">
    <source>
        <dbReference type="EMBL" id="BCL60853.1"/>
    </source>
</evidence>
<keyword evidence="9" id="KW-0963">Cytoplasm</keyword>
<comment type="similarity">
    <text evidence="3 9 11">Belongs to the uracil-DNA glycosylase (UDG) superfamily. UNG family.</text>
</comment>
<dbReference type="Proteomes" id="UP000826725">
    <property type="component" value="Chromosome"/>
</dbReference>
<dbReference type="EMBL" id="AP024086">
    <property type="protein sequence ID" value="BCL60853.1"/>
    <property type="molecule type" value="Genomic_DNA"/>
</dbReference>
<dbReference type="SMART" id="SM00987">
    <property type="entry name" value="UreE_C"/>
    <property type="match status" value="1"/>
</dbReference>
<organism evidence="13 14">
    <name type="scientific">Desulfomarina profundi</name>
    <dbReference type="NCBI Taxonomy" id="2772557"/>
    <lineage>
        <taxon>Bacteria</taxon>
        <taxon>Pseudomonadati</taxon>
        <taxon>Thermodesulfobacteriota</taxon>
        <taxon>Desulfobulbia</taxon>
        <taxon>Desulfobulbales</taxon>
        <taxon>Desulfobulbaceae</taxon>
        <taxon>Desulfomarina</taxon>
    </lineage>
</organism>
<keyword evidence="14" id="KW-1185">Reference proteome</keyword>
<dbReference type="KEGG" id="dbk:DGMP_15460"/>
<dbReference type="GO" id="GO:0097510">
    <property type="term" value="P:base-excision repair, AP site formation via deaminated base removal"/>
    <property type="evidence" value="ECO:0007669"/>
    <property type="project" value="TreeGrafter"/>
</dbReference>
<evidence type="ECO:0000256" key="10">
    <source>
        <dbReference type="PROSITE-ProRule" id="PRU10072"/>
    </source>
</evidence>
<dbReference type="PANTHER" id="PTHR11264">
    <property type="entry name" value="URACIL-DNA GLYCOSYLASE"/>
    <property type="match status" value="1"/>
</dbReference>
<feature type="domain" description="Uracil-DNA glycosylase-like" evidence="12">
    <location>
        <begin position="51"/>
        <end position="218"/>
    </location>
</feature>
<feature type="active site" description="Proton acceptor" evidence="9 10">
    <location>
        <position position="66"/>
    </location>
</feature>
<dbReference type="EC" id="3.2.2.27" evidence="4 9"/>
<dbReference type="InterPro" id="IPR018085">
    <property type="entry name" value="Ura-DNA_Glyclase_AS"/>
</dbReference>
<accession>A0A8D5FGE7</accession>
<sequence length="228" mass="25848">MEEMRTESQLWEETVPLMRQGYHRSLLKKAYESGGNIKVFPLRENVFAAMRQTSFGDTRVVIIGQDPYFNEHPGKGPEAHGLCFSVREGIPIPPSLRNILQEVNRSVYSGKPVSRDSDLTRWARQGVLLLNASLTVIAKRPNSHVKLGWHTLTDNIIETLSQKKENLVFMLWGAFAQKKTALIDQTKHLVLATTHPSPLSAHRGFLGSNVFVKCNRYLEKTGQKPVEW</sequence>
<evidence type="ECO:0000256" key="6">
    <source>
        <dbReference type="ARBA" id="ARBA00022763"/>
    </source>
</evidence>
<dbReference type="AlphaFoldDB" id="A0A8D5FGE7"/>
<dbReference type="NCBIfam" id="NF003592">
    <property type="entry name" value="PRK05254.1-5"/>
    <property type="match status" value="1"/>
</dbReference>
<dbReference type="RefSeq" id="WP_228856939.1">
    <property type="nucleotide sequence ID" value="NZ_AP024086.1"/>
</dbReference>
<dbReference type="HAMAP" id="MF_00148">
    <property type="entry name" value="UDG"/>
    <property type="match status" value="1"/>
</dbReference>